<dbReference type="GO" id="GO:0008168">
    <property type="term" value="F:methyltransferase activity"/>
    <property type="evidence" value="ECO:0007669"/>
    <property type="project" value="UniProtKB-KW"/>
</dbReference>
<dbReference type="GO" id="GO:0032259">
    <property type="term" value="P:methylation"/>
    <property type="evidence" value="ECO:0007669"/>
    <property type="project" value="UniProtKB-KW"/>
</dbReference>
<gene>
    <name evidence="2" type="ORF">N7468_006183</name>
</gene>
<feature type="region of interest" description="Disordered" evidence="1">
    <location>
        <begin position="1"/>
        <end position="31"/>
    </location>
</feature>
<evidence type="ECO:0000313" key="3">
    <source>
        <dbReference type="Proteomes" id="UP001150941"/>
    </source>
</evidence>
<dbReference type="AlphaFoldDB" id="A0A9W9TJF4"/>
<evidence type="ECO:0000313" key="2">
    <source>
        <dbReference type="EMBL" id="KAJ5224958.1"/>
    </source>
</evidence>
<protein>
    <submittedName>
        <fullName evidence="2">S-adenosyl-L-methionine-dependent methyltransferase</fullName>
    </submittedName>
</protein>
<dbReference type="EMBL" id="JAPQKS010000005">
    <property type="protein sequence ID" value="KAJ5224958.1"/>
    <property type="molecule type" value="Genomic_DNA"/>
</dbReference>
<reference evidence="2" key="2">
    <citation type="journal article" date="2023" name="IMA Fungus">
        <title>Comparative genomic study of the Penicillium genus elucidates a diverse pangenome and 15 lateral gene transfer events.</title>
        <authorList>
            <person name="Petersen C."/>
            <person name="Sorensen T."/>
            <person name="Nielsen M.R."/>
            <person name="Sondergaard T.E."/>
            <person name="Sorensen J.L."/>
            <person name="Fitzpatrick D.A."/>
            <person name="Frisvad J.C."/>
            <person name="Nielsen K.L."/>
        </authorList>
    </citation>
    <scope>NUCLEOTIDE SEQUENCE</scope>
    <source>
        <strain evidence="2">IBT 19713</strain>
    </source>
</reference>
<dbReference type="RefSeq" id="XP_058328369.1">
    <property type="nucleotide sequence ID" value="XM_058475479.1"/>
</dbReference>
<dbReference type="GeneID" id="83202782"/>
<dbReference type="Pfam" id="PF13489">
    <property type="entry name" value="Methyltransf_23"/>
    <property type="match status" value="1"/>
</dbReference>
<name>A0A9W9TJF4_9EURO</name>
<keyword evidence="3" id="KW-1185">Reference proteome</keyword>
<comment type="caution">
    <text evidence="2">The sequence shown here is derived from an EMBL/GenBank/DDBJ whole genome shotgun (WGS) entry which is preliminary data.</text>
</comment>
<accession>A0A9W9TJF4</accession>
<evidence type="ECO:0000256" key="1">
    <source>
        <dbReference type="SAM" id="MobiDB-lite"/>
    </source>
</evidence>
<proteinExistence type="predicted"/>
<organism evidence="2 3">
    <name type="scientific">Penicillium chermesinum</name>
    <dbReference type="NCBI Taxonomy" id="63820"/>
    <lineage>
        <taxon>Eukaryota</taxon>
        <taxon>Fungi</taxon>
        <taxon>Dikarya</taxon>
        <taxon>Ascomycota</taxon>
        <taxon>Pezizomycotina</taxon>
        <taxon>Eurotiomycetes</taxon>
        <taxon>Eurotiomycetidae</taxon>
        <taxon>Eurotiales</taxon>
        <taxon>Aspergillaceae</taxon>
        <taxon>Penicillium</taxon>
    </lineage>
</organism>
<dbReference type="PANTHER" id="PTHR43591">
    <property type="entry name" value="METHYLTRANSFERASE"/>
    <property type="match status" value="1"/>
</dbReference>
<dbReference type="InterPro" id="IPR029063">
    <property type="entry name" value="SAM-dependent_MTases_sf"/>
</dbReference>
<dbReference type="SUPFAM" id="SSF53335">
    <property type="entry name" value="S-adenosyl-L-methionine-dependent methyltransferases"/>
    <property type="match status" value="1"/>
</dbReference>
<sequence length="336" mass="38670">MSSPPDPRAGHHEIEVDTDVSSSSDYDSEGGDLQSLTSSIYNYIYENGRTYHSYRSGTYVLPNDEREQDRLDMLHHVFRLALHGNLCHTQLAKPQKILDVGTGTGIWAIDMADEFPAAEVIGVDLSPIQPSWVPPNVKFMIDDSNSEWDFPPGSFDFIHVRGLSGCIDHWPAFLRQCYRHLKPGGRIEISDFISRFHCDDDSFPKDCFLRQWEAEFFRLADVQGRLWDTVPRMRGFLESAEFKNVEYASPIIPIGTWPRDPRLKEMGRYIRYQLVDTAAESYTMALFTRFGNWSSEEVQVLLAHLRRELLSNAMHVYTYFSIFTAQKPQRPTIESS</sequence>
<dbReference type="PANTHER" id="PTHR43591:SF10">
    <property type="entry name" value="ABC TRANSMEMBRANE TYPE-1 DOMAIN-CONTAINING PROTEIN-RELATED"/>
    <property type="match status" value="1"/>
</dbReference>
<dbReference type="CDD" id="cd02440">
    <property type="entry name" value="AdoMet_MTases"/>
    <property type="match status" value="1"/>
</dbReference>
<keyword evidence="2" id="KW-0489">Methyltransferase</keyword>
<reference evidence="2" key="1">
    <citation type="submission" date="2022-11" db="EMBL/GenBank/DDBJ databases">
        <authorList>
            <person name="Petersen C."/>
        </authorList>
    </citation>
    <scope>NUCLEOTIDE SEQUENCE</scope>
    <source>
        <strain evidence="2">IBT 19713</strain>
    </source>
</reference>
<dbReference type="Gene3D" id="3.40.50.150">
    <property type="entry name" value="Vaccinia Virus protein VP39"/>
    <property type="match status" value="1"/>
</dbReference>
<keyword evidence="2" id="KW-0808">Transferase</keyword>
<dbReference type="Proteomes" id="UP001150941">
    <property type="component" value="Unassembled WGS sequence"/>
</dbReference>
<dbReference type="OrthoDB" id="2013972at2759"/>